<gene>
    <name evidence="1" type="ORF">Pint_17342</name>
</gene>
<protein>
    <submittedName>
        <fullName evidence="1">Uncharacterized protein</fullName>
    </submittedName>
</protein>
<keyword evidence="2" id="KW-1185">Reference proteome</keyword>
<evidence type="ECO:0000313" key="2">
    <source>
        <dbReference type="Proteomes" id="UP001163603"/>
    </source>
</evidence>
<reference evidence="2" key="1">
    <citation type="journal article" date="2023" name="G3 (Bethesda)">
        <title>Genome assembly and association tests identify interacting loci associated with vigor, precocity, and sex in interspecific pistachio rootstocks.</title>
        <authorList>
            <person name="Palmer W."/>
            <person name="Jacygrad E."/>
            <person name="Sagayaradj S."/>
            <person name="Cavanaugh K."/>
            <person name="Han R."/>
            <person name="Bertier L."/>
            <person name="Beede B."/>
            <person name="Kafkas S."/>
            <person name="Golino D."/>
            <person name="Preece J."/>
            <person name="Michelmore R."/>
        </authorList>
    </citation>
    <scope>NUCLEOTIDE SEQUENCE [LARGE SCALE GENOMIC DNA]</scope>
</reference>
<sequence>MGRGKVVLERIPNKINRQVTFSKRRSGLLKKAYELSLLCDVEVAVIIFSSRGKLSEFASNHNVDKILERYRQYCYSSSSSRIVENEKEILYPDILKLRATYESLQRSQRHFLGEDLEQLSLKDLQEIEKQLDETLYQARQRKTEMMLQQLEELQQKVQDLKEENKRMNSQLEEEEEENLEAIQGSQVNNNLLEGHPLYCIYDLDMGCEAGMNEANIVMGRSDPTQGWI</sequence>
<comment type="caution">
    <text evidence="1">The sequence shown here is derived from an EMBL/GenBank/DDBJ whole genome shotgun (WGS) entry which is preliminary data.</text>
</comment>
<evidence type="ECO:0000313" key="1">
    <source>
        <dbReference type="EMBL" id="KAJ0043305.1"/>
    </source>
</evidence>
<organism evidence="1 2">
    <name type="scientific">Pistacia integerrima</name>
    <dbReference type="NCBI Taxonomy" id="434235"/>
    <lineage>
        <taxon>Eukaryota</taxon>
        <taxon>Viridiplantae</taxon>
        <taxon>Streptophyta</taxon>
        <taxon>Embryophyta</taxon>
        <taxon>Tracheophyta</taxon>
        <taxon>Spermatophyta</taxon>
        <taxon>Magnoliopsida</taxon>
        <taxon>eudicotyledons</taxon>
        <taxon>Gunneridae</taxon>
        <taxon>Pentapetalae</taxon>
        <taxon>rosids</taxon>
        <taxon>malvids</taxon>
        <taxon>Sapindales</taxon>
        <taxon>Anacardiaceae</taxon>
        <taxon>Pistacia</taxon>
    </lineage>
</organism>
<dbReference type="EMBL" id="CM047739">
    <property type="protein sequence ID" value="KAJ0043305.1"/>
    <property type="molecule type" value="Genomic_DNA"/>
</dbReference>
<name>A0ACC0Z0A6_9ROSI</name>
<proteinExistence type="predicted"/>
<dbReference type="Proteomes" id="UP001163603">
    <property type="component" value="Chromosome 4"/>
</dbReference>
<accession>A0ACC0Z0A6</accession>